<dbReference type="OrthoDB" id="849313at2"/>
<protein>
    <submittedName>
        <fullName evidence="2">ROK family protein</fullName>
    </submittedName>
</protein>
<dbReference type="Gene3D" id="3.30.420.40">
    <property type="match status" value="2"/>
</dbReference>
<proteinExistence type="inferred from homology"/>
<dbReference type="eggNOG" id="COG1940">
    <property type="taxonomic scope" value="Bacteria"/>
</dbReference>
<evidence type="ECO:0000313" key="3">
    <source>
        <dbReference type="Proteomes" id="UP000002941"/>
    </source>
</evidence>
<comment type="caution">
    <text evidence="2">The sequence shown here is derived from an EMBL/GenBank/DDBJ whole genome shotgun (WGS) entry which is preliminary data.</text>
</comment>
<accession>J1HA52</accession>
<dbReference type="Proteomes" id="UP000002941">
    <property type="component" value="Unassembled WGS sequence"/>
</dbReference>
<dbReference type="AlphaFoldDB" id="J1HA52"/>
<comment type="similarity">
    <text evidence="1">Belongs to the ROK (NagC/XylR) family.</text>
</comment>
<evidence type="ECO:0000313" key="2">
    <source>
        <dbReference type="EMBL" id="EJF42545.1"/>
    </source>
</evidence>
<dbReference type="InterPro" id="IPR000600">
    <property type="entry name" value="ROK"/>
</dbReference>
<name>J1HA52_9ACTO</name>
<dbReference type="EMBL" id="AKFT01000141">
    <property type="protein sequence ID" value="EJF42545.1"/>
    <property type="molecule type" value="Genomic_DNA"/>
</dbReference>
<dbReference type="InterPro" id="IPR043129">
    <property type="entry name" value="ATPase_NBD"/>
</dbReference>
<keyword evidence="3" id="KW-1185">Reference proteome</keyword>
<dbReference type="Pfam" id="PF00480">
    <property type="entry name" value="ROK"/>
    <property type="match status" value="1"/>
</dbReference>
<gene>
    <name evidence="2" type="ORF">HMPREF1318_2843</name>
</gene>
<dbReference type="SUPFAM" id="SSF53067">
    <property type="entry name" value="Actin-like ATPase domain"/>
    <property type="match status" value="1"/>
</dbReference>
<reference evidence="2 3" key="1">
    <citation type="submission" date="2012-05" db="EMBL/GenBank/DDBJ databases">
        <authorList>
            <person name="Harkins D.M."/>
            <person name="Madupu R."/>
            <person name="Durkin A.S."/>
            <person name="Torralba M."/>
            <person name="Methe B."/>
            <person name="Sutton G.G."/>
            <person name="Nelson K.E."/>
        </authorList>
    </citation>
    <scope>NUCLEOTIDE SEQUENCE [LARGE SCALE GENOMIC DNA]</scope>
    <source>
        <strain evidence="2 3">F0489</strain>
    </source>
</reference>
<evidence type="ECO:0000256" key="1">
    <source>
        <dbReference type="ARBA" id="ARBA00006479"/>
    </source>
</evidence>
<dbReference type="PATRIC" id="fig|1125718.3.peg.1780"/>
<organism evidence="2 3">
    <name type="scientific">Actinomyces massiliensis F0489</name>
    <dbReference type="NCBI Taxonomy" id="1125718"/>
    <lineage>
        <taxon>Bacteria</taxon>
        <taxon>Bacillati</taxon>
        <taxon>Actinomycetota</taxon>
        <taxon>Actinomycetes</taxon>
        <taxon>Actinomycetales</taxon>
        <taxon>Actinomycetaceae</taxon>
        <taxon>Actinomyces</taxon>
    </lineage>
</organism>
<sequence>MPRAVTGRIRPIDGSVIPVTTISTLSVDCGGGGIKASVLDAEGAIVSRAVRTPTPYPLPPTKLVETIAGLAEQLPGADRATVGMPGMIRHGVVIATPHYITRDGPRSRILPDLVEQWARFDMGAAISGRLGIPSLILNDAEVAGCGVVTGHGHEMIVTLGTGLGNAVFDNGVLAPHVEVSQGPVRWGLSYDDYIGEHERLRLGDAHWSRRVRRVVDALRPMYMWDRLYLGGGNSRRITAFQLNRIGDDVVVVPNEAGMTGGARCWDMAGA</sequence>